<dbReference type="GeneID" id="85436427"/>
<reference evidence="2" key="1">
    <citation type="submission" date="2021-06" db="EMBL/GenBank/DDBJ databases">
        <title>Comparative genomics, transcriptomics and evolutionary studies reveal genomic signatures of adaptation to plant cell wall in hemibiotrophic fungi.</title>
        <authorList>
            <consortium name="DOE Joint Genome Institute"/>
            <person name="Baroncelli R."/>
            <person name="Diaz J.F."/>
            <person name="Benocci T."/>
            <person name="Peng M."/>
            <person name="Battaglia E."/>
            <person name="Haridas S."/>
            <person name="Andreopoulos W."/>
            <person name="Labutti K."/>
            <person name="Pangilinan J."/>
            <person name="Floch G.L."/>
            <person name="Makela M.R."/>
            <person name="Henrissat B."/>
            <person name="Grigoriev I.V."/>
            <person name="Crouch J.A."/>
            <person name="De Vries R.P."/>
            <person name="Sukno S.A."/>
            <person name="Thon M.R."/>
        </authorList>
    </citation>
    <scope>NUCLEOTIDE SEQUENCE</scope>
    <source>
        <strain evidence="2">CBS 125086</strain>
    </source>
</reference>
<proteinExistence type="predicted"/>
<accession>A0AAD8QBU3</accession>
<name>A0AAD8QBU3_9PEZI</name>
<feature type="region of interest" description="Disordered" evidence="1">
    <location>
        <begin position="72"/>
        <end position="151"/>
    </location>
</feature>
<evidence type="ECO:0000313" key="3">
    <source>
        <dbReference type="Proteomes" id="UP001230504"/>
    </source>
</evidence>
<feature type="region of interest" description="Disordered" evidence="1">
    <location>
        <begin position="1"/>
        <end position="54"/>
    </location>
</feature>
<dbReference type="Proteomes" id="UP001230504">
    <property type="component" value="Unassembled WGS sequence"/>
</dbReference>
<dbReference type="AlphaFoldDB" id="A0AAD8QBU3"/>
<protein>
    <submittedName>
        <fullName evidence="2">Uncharacterized protein</fullName>
    </submittedName>
</protein>
<gene>
    <name evidence="2" type="ORF">LY79DRAFT_288185</name>
</gene>
<feature type="compositionally biased region" description="Basic residues" evidence="1">
    <location>
        <begin position="90"/>
        <end position="104"/>
    </location>
</feature>
<organism evidence="2 3">
    <name type="scientific">Colletotrichum navitas</name>
    <dbReference type="NCBI Taxonomy" id="681940"/>
    <lineage>
        <taxon>Eukaryota</taxon>
        <taxon>Fungi</taxon>
        <taxon>Dikarya</taxon>
        <taxon>Ascomycota</taxon>
        <taxon>Pezizomycotina</taxon>
        <taxon>Sordariomycetes</taxon>
        <taxon>Hypocreomycetidae</taxon>
        <taxon>Glomerellales</taxon>
        <taxon>Glomerellaceae</taxon>
        <taxon>Colletotrichum</taxon>
        <taxon>Colletotrichum graminicola species complex</taxon>
    </lineage>
</organism>
<dbReference type="EMBL" id="JAHLJV010000005">
    <property type="protein sequence ID" value="KAK1598423.1"/>
    <property type="molecule type" value="Genomic_DNA"/>
</dbReference>
<feature type="compositionally biased region" description="Basic and acidic residues" evidence="1">
    <location>
        <begin position="105"/>
        <end position="116"/>
    </location>
</feature>
<dbReference type="RefSeq" id="XP_060419128.1">
    <property type="nucleotide sequence ID" value="XM_060552187.1"/>
</dbReference>
<evidence type="ECO:0000256" key="1">
    <source>
        <dbReference type="SAM" id="MobiDB-lite"/>
    </source>
</evidence>
<comment type="caution">
    <text evidence="2">The sequence shown here is derived from an EMBL/GenBank/DDBJ whole genome shotgun (WGS) entry which is preliminary data.</text>
</comment>
<evidence type="ECO:0000313" key="2">
    <source>
        <dbReference type="EMBL" id="KAK1598423.1"/>
    </source>
</evidence>
<sequence>MLAPVLRLGQKEVDEDEESKDVIEPPHSASWDEHLGSALHSLRTSESAPEPRKSSVQMFLLCYSPPPRSPPPIPLDKFSWPPSIDQQGQVKKRLVRRNTRHATPRHAEKAKTDPSCHVKRHPPPPNLLVPWRRRGSATRQQMTDVRGASAAMDPGRLFVSFSANSTRTPLPHHAST</sequence>
<keyword evidence="3" id="KW-1185">Reference proteome</keyword>
<feature type="compositionally biased region" description="Basic and acidic residues" evidence="1">
    <location>
        <begin position="20"/>
        <end position="35"/>
    </location>
</feature>